<comment type="caution">
    <text evidence="1">The sequence shown here is derived from an EMBL/GenBank/DDBJ whole genome shotgun (WGS) entry which is preliminary data.</text>
</comment>
<accession>X1SJQ1</accession>
<dbReference type="AlphaFoldDB" id="X1SJQ1"/>
<sequence>ELALEQLLTIFKTPVGNFEVTKLYVTITQGSPKLSVEYENTKKED</sequence>
<proteinExistence type="predicted"/>
<evidence type="ECO:0000313" key="1">
    <source>
        <dbReference type="EMBL" id="GAI75600.1"/>
    </source>
</evidence>
<gene>
    <name evidence="1" type="ORF">S12H4_20469</name>
</gene>
<name>X1SJQ1_9ZZZZ</name>
<reference evidence="1" key="1">
    <citation type="journal article" date="2014" name="Front. Microbiol.">
        <title>High frequency of phylogenetically diverse reductive dehalogenase-homologous genes in deep subseafloor sedimentary metagenomes.</title>
        <authorList>
            <person name="Kawai M."/>
            <person name="Futagami T."/>
            <person name="Toyoda A."/>
            <person name="Takaki Y."/>
            <person name="Nishi S."/>
            <person name="Hori S."/>
            <person name="Arai W."/>
            <person name="Tsubouchi T."/>
            <person name="Morono Y."/>
            <person name="Uchiyama I."/>
            <person name="Ito T."/>
            <person name="Fujiyama A."/>
            <person name="Inagaki F."/>
            <person name="Takami H."/>
        </authorList>
    </citation>
    <scope>NUCLEOTIDE SEQUENCE</scope>
    <source>
        <strain evidence="1">Expedition CK06-06</strain>
    </source>
</reference>
<organism evidence="1">
    <name type="scientific">marine sediment metagenome</name>
    <dbReference type="NCBI Taxonomy" id="412755"/>
    <lineage>
        <taxon>unclassified sequences</taxon>
        <taxon>metagenomes</taxon>
        <taxon>ecological metagenomes</taxon>
    </lineage>
</organism>
<dbReference type="EMBL" id="BARW01010384">
    <property type="protein sequence ID" value="GAI75600.1"/>
    <property type="molecule type" value="Genomic_DNA"/>
</dbReference>
<feature type="non-terminal residue" evidence="1">
    <location>
        <position position="1"/>
    </location>
</feature>
<protein>
    <submittedName>
        <fullName evidence="1">Uncharacterized protein</fullName>
    </submittedName>
</protein>